<feature type="compositionally biased region" description="Polar residues" evidence="1">
    <location>
        <begin position="291"/>
        <end position="302"/>
    </location>
</feature>
<organism evidence="4 5">
    <name type="scientific">Frieseomelitta varia</name>
    <dbReference type="NCBI Taxonomy" id="561572"/>
    <lineage>
        <taxon>Eukaryota</taxon>
        <taxon>Metazoa</taxon>
        <taxon>Ecdysozoa</taxon>
        <taxon>Arthropoda</taxon>
        <taxon>Hexapoda</taxon>
        <taxon>Insecta</taxon>
        <taxon>Pterygota</taxon>
        <taxon>Neoptera</taxon>
        <taxon>Endopterygota</taxon>
        <taxon>Hymenoptera</taxon>
        <taxon>Apocrita</taxon>
        <taxon>Aculeata</taxon>
        <taxon>Apoidea</taxon>
        <taxon>Anthophila</taxon>
        <taxon>Apidae</taxon>
        <taxon>Frieseomelitta</taxon>
    </lineage>
</organism>
<comment type="caution">
    <text evidence="4">The sequence shown here is derived from an EMBL/GenBank/DDBJ whole genome shotgun (WGS) entry which is preliminary data.</text>
</comment>
<name>A0A833S1R2_9HYME</name>
<accession>A0A833S1R2</accession>
<dbReference type="InterPro" id="IPR006047">
    <property type="entry name" value="GH13_cat_dom"/>
</dbReference>
<proteinExistence type="predicted"/>
<protein>
    <recommendedName>
        <fullName evidence="3">Glycosyl hydrolase family 13 catalytic domain-containing protein</fullName>
    </recommendedName>
</protein>
<dbReference type="AlphaFoldDB" id="A0A833S1R2"/>
<dbReference type="InterPro" id="IPR017853">
    <property type="entry name" value="GH"/>
</dbReference>
<dbReference type="Pfam" id="PF00128">
    <property type="entry name" value="Alpha-amylase"/>
    <property type="match status" value="1"/>
</dbReference>
<dbReference type="Proteomes" id="UP000655588">
    <property type="component" value="Unassembled WGS sequence"/>
</dbReference>
<feature type="transmembrane region" description="Helical" evidence="2">
    <location>
        <begin position="366"/>
        <end position="387"/>
    </location>
</feature>
<keyword evidence="2" id="KW-0812">Transmembrane</keyword>
<keyword evidence="5" id="KW-1185">Reference proteome</keyword>
<keyword evidence="2" id="KW-1133">Transmembrane helix</keyword>
<dbReference type="PANTHER" id="PTHR10357">
    <property type="entry name" value="ALPHA-AMYLASE FAMILY MEMBER"/>
    <property type="match status" value="1"/>
</dbReference>
<dbReference type="PANTHER" id="PTHR10357:SF225">
    <property type="entry name" value="MALTASE 1-LIKE PROTEIN"/>
    <property type="match status" value="1"/>
</dbReference>
<dbReference type="GO" id="GO:0005975">
    <property type="term" value="P:carbohydrate metabolic process"/>
    <property type="evidence" value="ECO:0007669"/>
    <property type="project" value="InterPro"/>
</dbReference>
<reference evidence="4" key="1">
    <citation type="submission" date="2019-11" db="EMBL/GenBank/DDBJ databases">
        <title>The nuclear and mitochondrial genomes of Frieseomelitta varia - a highly eusocial stingless bee (Meliponini) with a permanently sterile worker caste.</title>
        <authorList>
            <person name="Freitas F.C.P."/>
            <person name="Lourenco A.P."/>
            <person name="Nunes F.M.F."/>
            <person name="Paschoal A.R."/>
            <person name="Abreu F.C.P."/>
            <person name="Barbin F.O."/>
            <person name="Bataglia L."/>
            <person name="Cardoso-Junior C.A.M."/>
            <person name="Cervoni M.S."/>
            <person name="Silva S.R."/>
            <person name="Dalarmi F."/>
            <person name="Del Lama M.A."/>
            <person name="Depintor T.S."/>
            <person name="Ferreira K.M."/>
            <person name="Goria P.S."/>
            <person name="Jaskot M.C."/>
            <person name="Lago D.C."/>
            <person name="Luna-Lucena D."/>
            <person name="Moda L.M."/>
            <person name="Nascimento L."/>
            <person name="Pedrino M."/>
            <person name="Rabico F.O."/>
            <person name="Sanches F.C."/>
            <person name="Santos D.E."/>
            <person name="Santos C.G."/>
            <person name="Vieira J."/>
            <person name="Lopes T.F."/>
            <person name="Barchuk A.R."/>
            <person name="Hartfelder K."/>
            <person name="Simoes Z.L.P."/>
            <person name="Bitondi M.M.G."/>
            <person name="Pinheiro D.G."/>
        </authorList>
    </citation>
    <scope>NUCLEOTIDE SEQUENCE</scope>
    <source>
        <strain evidence="4">USP_RPSP 00005682</strain>
        <tissue evidence="4">Whole individual</tissue>
    </source>
</reference>
<keyword evidence="2" id="KW-0472">Membrane</keyword>
<gene>
    <name evidence="4" type="ORF">E2986_03783</name>
</gene>
<dbReference type="SUPFAM" id="SSF51445">
    <property type="entry name" value="(Trans)glycosidases"/>
    <property type="match status" value="1"/>
</dbReference>
<dbReference type="EMBL" id="WNWW01000342">
    <property type="protein sequence ID" value="KAF3426107.1"/>
    <property type="molecule type" value="Genomic_DNA"/>
</dbReference>
<feature type="compositionally biased region" description="Basic and acidic residues" evidence="1">
    <location>
        <begin position="279"/>
        <end position="289"/>
    </location>
</feature>
<evidence type="ECO:0000259" key="3">
    <source>
        <dbReference type="SMART" id="SM00642"/>
    </source>
</evidence>
<evidence type="ECO:0000256" key="2">
    <source>
        <dbReference type="SAM" id="Phobius"/>
    </source>
</evidence>
<feature type="domain" description="Glycosyl hydrolase family 13 catalytic" evidence="3">
    <location>
        <begin position="407"/>
        <end position="801"/>
    </location>
</feature>
<feature type="region of interest" description="Disordered" evidence="1">
    <location>
        <begin position="208"/>
        <end position="233"/>
    </location>
</feature>
<feature type="region of interest" description="Disordered" evidence="1">
    <location>
        <begin position="509"/>
        <end position="534"/>
    </location>
</feature>
<feature type="compositionally biased region" description="Basic and acidic residues" evidence="1">
    <location>
        <begin position="515"/>
        <end position="530"/>
    </location>
</feature>
<evidence type="ECO:0000256" key="1">
    <source>
        <dbReference type="SAM" id="MobiDB-lite"/>
    </source>
</evidence>
<evidence type="ECO:0000313" key="5">
    <source>
        <dbReference type="Proteomes" id="UP000655588"/>
    </source>
</evidence>
<dbReference type="SMART" id="SM00642">
    <property type="entry name" value="Aamy"/>
    <property type="match status" value="1"/>
</dbReference>
<dbReference type="Gene3D" id="3.20.20.80">
    <property type="entry name" value="Glycosidases"/>
    <property type="match status" value="2"/>
</dbReference>
<evidence type="ECO:0000313" key="4">
    <source>
        <dbReference type="EMBL" id="KAF3426107.1"/>
    </source>
</evidence>
<feature type="region of interest" description="Disordered" evidence="1">
    <location>
        <begin position="275"/>
        <end position="303"/>
    </location>
</feature>
<sequence>MKVRCLKWTTQFPKLTNYSSLLQSASIWVWWRHQSVILPAGGRRMPCNILISFTLLFQCFTYKVVTIRMNSKRIFRTILLPHGLLLMSIETDVTSRLEEGANVSVRKARHHGTKRNETVLLNILRGGTRFSLRLGTAGWSSTSESTYIVLGSDILLSFASLVFCRCRLCHVVTDRITEMNIQKPEGLLGVLPIELASSTSSRQLIINQDQQDEEASDCPLLTPSPPATQPNNALEDDKIFVSAEGNPVESIPPPTLENINKEDGLNEFMNIVNSSSRTLNDEPSSRDPMVESTTSGSSSDTNEPVCAQLLTQLNTAYQHLAPDAQALFYNQENGGKPPLVGIQLVVPKPSKDYRFMKWNWPLIRKTCFWSLMSVLAGCVALVIGVIATMPRKCDPPVQWWQGSVFYEIFPASFQDSSKGGDGIGDLRGITMRLDYLKKLGVRGIRLNSIFPAAHYPEYYANIENLTDLNRELGTLDDFATLVRETHRRNMSLILDLPLYPFVKTLHNETTVPSEKPNKTDKAVRERRDASETAATLQEAVSTTTSSVSLHQAIREALSSIPPPLDNSQREAFTSSHVNDPVSENPVTTAIKIWLERGVDGFYLKGLEHYANEKPFAGILKQWKSILGSERILICHVDALNAARSPAARNSILMRMDLVDVTLRVTNGTMDIKRQIEDVTGSVLFEKPGYPWVHWSIGGVDSKRIASTISVKNATIAATMLGMMLPGTPNIFYGDEIGILDCECEDHKDLAHVHNLAPMYWEETDGSGFKFAPIGVTAWLPESAKPLESSLIGTIAEMAALRTETTPIYVKAVLKENQVLANCDIRYADDEMIVIERWYPRRNSYVFLANLGNQTQTKDLSFLYYGGYVIVGPSYRLNKDVYFKELIIPPGEAFVIKLDK</sequence>